<dbReference type="GO" id="GO:0008999">
    <property type="term" value="F:protein-N-terminal-alanine acetyltransferase activity"/>
    <property type="evidence" value="ECO:0007669"/>
    <property type="project" value="TreeGrafter"/>
</dbReference>
<feature type="domain" description="N-acetyltransferase" evidence="1">
    <location>
        <begin position="21"/>
        <end position="182"/>
    </location>
</feature>
<dbReference type="Pfam" id="PF13302">
    <property type="entry name" value="Acetyltransf_3"/>
    <property type="match status" value="1"/>
</dbReference>
<dbReference type="RefSeq" id="WP_211324870.1">
    <property type="nucleotide sequence ID" value="NZ_QLLL01000010.1"/>
</dbReference>
<protein>
    <submittedName>
        <fullName evidence="2">Ribosomal-protein-alanine N-acetyltransferase</fullName>
    </submittedName>
</protein>
<accession>A0A327Q4N5</accession>
<dbReference type="PANTHER" id="PTHR43792">
    <property type="entry name" value="GNAT FAMILY, PUTATIVE (AFU_ORTHOLOGUE AFUA_3G00765)-RELATED-RELATED"/>
    <property type="match status" value="1"/>
</dbReference>
<dbReference type="Proteomes" id="UP000249547">
    <property type="component" value="Unassembled WGS sequence"/>
</dbReference>
<dbReference type="InterPro" id="IPR051531">
    <property type="entry name" value="N-acetyltransferase"/>
</dbReference>
<evidence type="ECO:0000259" key="1">
    <source>
        <dbReference type="PROSITE" id="PS51186"/>
    </source>
</evidence>
<keyword evidence="3" id="KW-1185">Reference proteome</keyword>
<dbReference type="Gene3D" id="3.40.630.30">
    <property type="match status" value="1"/>
</dbReference>
<gene>
    <name evidence="2" type="ORF">LX64_04510</name>
</gene>
<dbReference type="SUPFAM" id="SSF55729">
    <property type="entry name" value="Acyl-CoA N-acyltransferases (Nat)"/>
    <property type="match status" value="1"/>
</dbReference>
<dbReference type="InterPro" id="IPR000182">
    <property type="entry name" value="GNAT_dom"/>
</dbReference>
<evidence type="ECO:0000313" key="3">
    <source>
        <dbReference type="Proteomes" id="UP000249547"/>
    </source>
</evidence>
<keyword evidence="2" id="KW-0808">Transferase</keyword>
<reference evidence="2 3" key="1">
    <citation type="submission" date="2018-06" db="EMBL/GenBank/DDBJ databases">
        <title>Genomic Encyclopedia of Archaeal and Bacterial Type Strains, Phase II (KMG-II): from individual species to whole genera.</title>
        <authorList>
            <person name="Goeker M."/>
        </authorList>
    </citation>
    <scope>NUCLEOTIDE SEQUENCE [LARGE SCALE GENOMIC DNA]</scope>
    <source>
        <strain evidence="2 3">DSM 23857</strain>
    </source>
</reference>
<organism evidence="2 3">
    <name type="scientific">Chitinophaga skermanii</name>
    <dbReference type="NCBI Taxonomy" id="331697"/>
    <lineage>
        <taxon>Bacteria</taxon>
        <taxon>Pseudomonadati</taxon>
        <taxon>Bacteroidota</taxon>
        <taxon>Chitinophagia</taxon>
        <taxon>Chitinophagales</taxon>
        <taxon>Chitinophagaceae</taxon>
        <taxon>Chitinophaga</taxon>
    </lineage>
</organism>
<dbReference type="GO" id="GO:0005737">
    <property type="term" value="C:cytoplasm"/>
    <property type="evidence" value="ECO:0007669"/>
    <property type="project" value="TreeGrafter"/>
</dbReference>
<name>A0A327Q4N5_9BACT</name>
<dbReference type="AlphaFoldDB" id="A0A327Q4N5"/>
<dbReference type="EMBL" id="QLLL01000010">
    <property type="protein sequence ID" value="RAI99379.1"/>
    <property type="molecule type" value="Genomic_DNA"/>
</dbReference>
<dbReference type="PANTHER" id="PTHR43792:SF9">
    <property type="entry name" value="RIBOSOMAL-PROTEIN-ALANINE ACETYLTRANSFERASE"/>
    <property type="match status" value="1"/>
</dbReference>
<proteinExistence type="predicted"/>
<dbReference type="InterPro" id="IPR016181">
    <property type="entry name" value="Acyl_CoA_acyltransferase"/>
</dbReference>
<comment type="caution">
    <text evidence="2">The sequence shown here is derived from an EMBL/GenBank/DDBJ whole genome shotgun (WGS) entry which is preliminary data.</text>
</comment>
<dbReference type="PROSITE" id="PS51186">
    <property type="entry name" value="GNAT"/>
    <property type="match status" value="1"/>
</dbReference>
<evidence type="ECO:0000313" key="2">
    <source>
        <dbReference type="EMBL" id="RAI99379.1"/>
    </source>
</evidence>
<sequence>MITVPDFAPLTVFPKLQTKRLSLVPITMKHLEDIFALFSDEHVTRFYNLHTFKQLQDAQPFIEFYIKKFNEKSGIRWGITLEDSPQIIGTIGFNNFTKNHRANIGYDLQSKYWNKGILTEALQRVVNFGFEHLAVNRIEAEVMIGNLASEKVLLKNGFTREAVLHDWMLFNNQHYDMTMFSLLKSQYLANQA</sequence>